<gene>
    <name evidence="9" type="ORF">SAMN06297144_3389</name>
</gene>
<accession>A0A285R2Z1</accession>
<feature type="transmembrane region" description="Helical" evidence="7">
    <location>
        <begin position="136"/>
        <end position="159"/>
    </location>
</feature>
<keyword evidence="10" id="KW-1185">Reference proteome</keyword>
<keyword evidence="3" id="KW-1003">Cell membrane</keyword>
<dbReference type="AlphaFoldDB" id="A0A285R2Z1"/>
<dbReference type="InterPro" id="IPR055348">
    <property type="entry name" value="DctQ"/>
</dbReference>
<comment type="function">
    <text evidence="7">Part of the tripartite ATP-independent periplasmic (TRAP) transport system.</text>
</comment>
<keyword evidence="5 7" id="KW-1133">Transmembrane helix</keyword>
<keyword evidence="4 7" id="KW-0812">Transmembrane</keyword>
<reference evidence="9 10" key="1">
    <citation type="submission" date="2017-07" db="EMBL/GenBank/DDBJ databases">
        <authorList>
            <person name="Sun Z.S."/>
            <person name="Albrecht U."/>
            <person name="Echele G."/>
            <person name="Lee C.C."/>
        </authorList>
    </citation>
    <scope>NUCLEOTIDE SEQUENCE [LARGE SCALE GENOMIC DNA]</scope>
    <source>
        <strain evidence="9 10">CGMCC 1.12672</strain>
    </source>
</reference>
<evidence type="ECO:0000256" key="1">
    <source>
        <dbReference type="ARBA" id="ARBA00004651"/>
    </source>
</evidence>
<comment type="similarity">
    <text evidence="7">Belongs to the TRAP transporter small permease family.</text>
</comment>
<dbReference type="Pfam" id="PF04290">
    <property type="entry name" value="DctQ"/>
    <property type="match status" value="1"/>
</dbReference>
<dbReference type="EMBL" id="OBMI01000003">
    <property type="protein sequence ID" value="SOB88244.1"/>
    <property type="molecule type" value="Genomic_DNA"/>
</dbReference>
<dbReference type="OrthoDB" id="7428219at2"/>
<feature type="domain" description="Tripartite ATP-independent periplasmic transporters DctQ component" evidence="8">
    <location>
        <begin position="44"/>
        <end position="165"/>
    </location>
</feature>
<organism evidence="9 10">
    <name type="scientific">Sphingomonas guangdongensis</name>
    <dbReference type="NCBI Taxonomy" id="1141890"/>
    <lineage>
        <taxon>Bacteria</taxon>
        <taxon>Pseudomonadati</taxon>
        <taxon>Pseudomonadota</taxon>
        <taxon>Alphaproteobacteria</taxon>
        <taxon>Sphingomonadales</taxon>
        <taxon>Sphingomonadaceae</taxon>
        <taxon>Sphingomonas</taxon>
    </lineage>
</organism>
<dbReference type="RefSeq" id="WP_097065021.1">
    <property type="nucleotide sequence ID" value="NZ_OBMI01000003.1"/>
</dbReference>
<comment type="subcellular location">
    <subcellularLocation>
        <location evidence="7">Cell inner membrane</location>
        <topology evidence="7">Multi-pass membrane protein</topology>
    </subcellularLocation>
    <subcellularLocation>
        <location evidence="1">Cell membrane</location>
        <topology evidence="1">Multi-pass membrane protein</topology>
    </subcellularLocation>
</comment>
<dbReference type="Proteomes" id="UP000219494">
    <property type="component" value="Unassembled WGS sequence"/>
</dbReference>
<feature type="transmembrane region" description="Helical" evidence="7">
    <location>
        <begin position="60"/>
        <end position="85"/>
    </location>
</feature>
<evidence type="ECO:0000256" key="6">
    <source>
        <dbReference type="ARBA" id="ARBA00023136"/>
    </source>
</evidence>
<evidence type="ECO:0000256" key="2">
    <source>
        <dbReference type="ARBA" id="ARBA00022448"/>
    </source>
</evidence>
<evidence type="ECO:0000259" key="8">
    <source>
        <dbReference type="Pfam" id="PF04290"/>
    </source>
</evidence>
<protein>
    <recommendedName>
        <fullName evidence="7">TRAP transporter small permease protein</fullName>
    </recommendedName>
</protein>
<dbReference type="GO" id="GO:0022857">
    <property type="term" value="F:transmembrane transporter activity"/>
    <property type="evidence" value="ECO:0007669"/>
    <property type="project" value="UniProtKB-UniRule"/>
</dbReference>
<keyword evidence="2 7" id="KW-0813">Transport</keyword>
<keyword evidence="6 7" id="KW-0472">Membrane</keyword>
<evidence type="ECO:0000256" key="7">
    <source>
        <dbReference type="RuleBase" id="RU369079"/>
    </source>
</evidence>
<feature type="transmembrane region" description="Helical" evidence="7">
    <location>
        <begin position="21"/>
        <end position="40"/>
    </location>
</feature>
<sequence>MSLPPPDDFGEERAPQPLPTGLTGVAVALGSVALLVAMATDALAVLGRHFGFPLLGALELVQASVSVAGACAIVCASAAGAHAVIHAVLDRVSPASRAVLAPAGQLLGAAFFLVLAVGCGWIAWDLRAAAEATDLLGIPLAPLRLFATFALIFTATLFVRTAARRA</sequence>
<evidence type="ECO:0000256" key="5">
    <source>
        <dbReference type="ARBA" id="ARBA00022989"/>
    </source>
</evidence>
<name>A0A285R2Z1_9SPHN</name>
<evidence type="ECO:0000313" key="10">
    <source>
        <dbReference type="Proteomes" id="UP000219494"/>
    </source>
</evidence>
<feature type="transmembrane region" description="Helical" evidence="7">
    <location>
        <begin position="106"/>
        <end position="124"/>
    </location>
</feature>
<evidence type="ECO:0000256" key="4">
    <source>
        <dbReference type="ARBA" id="ARBA00022692"/>
    </source>
</evidence>
<proteinExistence type="inferred from homology"/>
<comment type="subunit">
    <text evidence="7">The complex comprises the extracytoplasmic solute receptor protein and the two transmembrane proteins.</text>
</comment>
<evidence type="ECO:0000256" key="3">
    <source>
        <dbReference type="ARBA" id="ARBA00022475"/>
    </source>
</evidence>
<dbReference type="GO" id="GO:0005886">
    <property type="term" value="C:plasma membrane"/>
    <property type="evidence" value="ECO:0007669"/>
    <property type="project" value="UniProtKB-SubCell"/>
</dbReference>
<evidence type="ECO:0000313" key="9">
    <source>
        <dbReference type="EMBL" id="SOB88244.1"/>
    </source>
</evidence>
<keyword evidence="7" id="KW-0997">Cell inner membrane</keyword>